<dbReference type="GO" id="GO:0008236">
    <property type="term" value="F:serine-type peptidase activity"/>
    <property type="evidence" value="ECO:0007669"/>
    <property type="project" value="UniProtKB-KW"/>
</dbReference>
<feature type="domain" description="Peptidase S49" evidence="8">
    <location>
        <begin position="129"/>
        <end position="272"/>
    </location>
</feature>
<dbReference type="InterPro" id="IPR047272">
    <property type="entry name" value="S49_SppA_C"/>
</dbReference>
<comment type="subcellular location">
    <subcellularLocation>
        <location evidence="1">Membrane</location>
    </subcellularLocation>
</comment>
<dbReference type="EMBL" id="JACEIB010000027">
    <property type="protein sequence ID" value="MBA2936617.1"/>
    <property type="molecule type" value="Genomic_DNA"/>
</dbReference>
<keyword evidence="3" id="KW-0645">Protease</keyword>
<dbReference type="SUPFAM" id="SSF52096">
    <property type="entry name" value="ClpP/crotonase"/>
    <property type="match status" value="2"/>
</dbReference>
<feature type="domain" description="Peptidase S49" evidence="8">
    <location>
        <begin position="379"/>
        <end position="530"/>
    </location>
</feature>
<evidence type="ECO:0000259" key="8">
    <source>
        <dbReference type="Pfam" id="PF01343"/>
    </source>
</evidence>
<comment type="caution">
    <text evidence="9">The sequence shown here is derived from an EMBL/GenBank/DDBJ whole genome shotgun (WGS) entry which is preliminary data.</text>
</comment>
<evidence type="ECO:0000256" key="3">
    <source>
        <dbReference type="ARBA" id="ARBA00022670"/>
    </source>
</evidence>
<dbReference type="InterPro" id="IPR002142">
    <property type="entry name" value="Peptidase_S49"/>
</dbReference>
<keyword evidence="4" id="KW-0378">Hydrolase</keyword>
<dbReference type="PIRSF" id="PIRSF001217">
    <property type="entry name" value="Protease_4_SppA"/>
    <property type="match status" value="1"/>
</dbReference>
<protein>
    <submittedName>
        <fullName evidence="9">Signal peptide peptidase SppA</fullName>
    </submittedName>
</protein>
<dbReference type="CDD" id="cd07023">
    <property type="entry name" value="S49_Sppa_N_C"/>
    <property type="match status" value="1"/>
</dbReference>
<feature type="active site" description="Nucleophile" evidence="7">
    <location>
        <position position="396"/>
    </location>
</feature>
<evidence type="ECO:0000256" key="1">
    <source>
        <dbReference type="ARBA" id="ARBA00004370"/>
    </source>
</evidence>
<dbReference type="InterPro" id="IPR004634">
    <property type="entry name" value="Pept_S49_pIV"/>
</dbReference>
<dbReference type="InterPro" id="IPR029045">
    <property type="entry name" value="ClpP/crotonase-like_dom_sf"/>
</dbReference>
<evidence type="ECO:0000256" key="2">
    <source>
        <dbReference type="ARBA" id="ARBA00008683"/>
    </source>
</evidence>
<dbReference type="PANTHER" id="PTHR33209">
    <property type="entry name" value="PROTEASE 4"/>
    <property type="match status" value="1"/>
</dbReference>
<reference evidence="9 10" key="1">
    <citation type="submission" date="2020-07" db="EMBL/GenBank/DDBJ databases">
        <authorList>
            <person name="Sun Q."/>
        </authorList>
    </citation>
    <scope>NUCLEOTIDE SEQUENCE [LARGE SCALE GENOMIC DNA]</scope>
    <source>
        <strain evidence="9 10">CGMCC 1.13654</strain>
    </source>
</reference>
<sequence length="628" mass="64953">MKRFFKGLWKFLVGVKDALALIVLLIFFGLISAGLAAGGKTKIPAGGGALLVDLHGSLAEQPSDVSATDLISGGGGSDQDQYRLRDVTRAIEEAVDDDRVKAVVLDLDGFTGGGQAAISQVGAALDDVRAKGKPVLAFAIGYDDASYLLASHASEVWMDPLGAVLTAGPGGSQLYYKGLLDKLGVTAHIYRVGKYKSYVEPYTRTEASPEAKQEDQALIDALWGNWQAEVGKARPKAHFANYLAQLTSGQTPNGTLAEVAASFGLVDHLGDRIAFGNRVAQIAGTPDKAAPGSYKKIDLADWVQANPASTSGPAIGVLTIAGDIVDGKAPQGTAGGTSIADALGKAVAKGDLKALVVRVDSPGGSVTASDRIRSAILAAKAKGLPVVVSMGTVAASGGYWVSTAGDVIYADPDTITGSIGVFGIIPTFEGSLAKVGLSADGVGATPLSGQPDVLRGTTPVVDNLIQAGINQTYARFTGIVAQARHMPVAKVEEIAQGRVWDGMSAKKIGLVDRFGSLDDAIDEAAKRAKLDPDKVHPVYIERESSAFVRFLRMLTGNSSSSSDDATAAVDPFGTLRQKPDLALARALGDARRILSGPAVQARCLECGGEPPSPADIRAAHAMMAKAAL</sequence>
<dbReference type="Pfam" id="PF01343">
    <property type="entry name" value="Peptidase_S49"/>
    <property type="match status" value="2"/>
</dbReference>
<evidence type="ECO:0000256" key="7">
    <source>
        <dbReference type="PIRSR" id="PIRSR001217-1"/>
    </source>
</evidence>
<feature type="active site" description="Proton donor/acceptor" evidence="7">
    <location>
        <position position="196"/>
    </location>
</feature>
<dbReference type="NCBIfam" id="TIGR00705">
    <property type="entry name" value="SppA_67K"/>
    <property type="match status" value="1"/>
</dbReference>
<dbReference type="Gene3D" id="3.90.226.10">
    <property type="entry name" value="2-enoyl-CoA Hydratase, Chain A, domain 1"/>
    <property type="match status" value="4"/>
</dbReference>
<evidence type="ECO:0000256" key="6">
    <source>
        <dbReference type="ARBA" id="ARBA00023136"/>
    </source>
</evidence>
<comment type="similarity">
    <text evidence="2">Belongs to the peptidase S49 family.</text>
</comment>
<evidence type="ECO:0000256" key="4">
    <source>
        <dbReference type="ARBA" id="ARBA00022801"/>
    </source>
</evidence>
<dbReference type="AlphaFoldDB" id="A0A838LC71"/>
<evidence type="ECO:0000256" key="5">
    <source>
        <dbReference type="ARBA" id="ARBA00022825"/>
    </source>
</evidence>
<keyword evidence="10" id="KW-1185">Reference proteome</keyword>
<proteinExistence type="inferred from homology"/>
<dbReference type="NCBIfam" id="TIGR00706">
    <property type="entry name" value="SppA_dom"/>
    <property type="match status" value="1"/>
</dbReference>
<dbReference type="InterPro" id="IPR047217">
    <property type="entry name" value="S49_SppA_67K_type_N"/>
</dbReference>
<dbReference type="InterPro" id="IPR004635">
    <property type="entry name" value="Pept_S49_SppA"/>
</dbReference>
<accession>A0A838LC71</accession>
<dbReference type="GO" id="GO:0006465">
    <property type="term" value="P:signal peptide processing"/>
    <property type="evidence" value="ECO:0007669"/>
    <property type="project" value="InterPro"/>
</dbReference>
<dbReference type="RefSeq" id="WP_160364447.1">
    <property type="nucleotide sequence ID" value="NZ_JACEIB010000027.1"/>
</dbReference>
<dbReference type="PANTHER" id="PTHR33209:SF1">
    <property type="entry name" value="PEPTIDASE S49 DOMAIN-CONTAINING PROTEIN"/>
    <property type="match status" value="1"/>
</dbReference>
<keyword evidence="5" id="KW-0720">Serine protease</keyword>
<dbReference type="Proteomes" id="UP000570166">
    <property type="component" value="Unassembled WGS sequence"/>
</dbReference>
<organism evidence="9 10">
    <name type="scientific">Sphingomonas chungangi</name>
    <dbReference type="NCBI Taxonomy" id="2683589"/>
    <lineage>
        <taxon>Bacteria</taxon>
        <taxon>Pseudomonadati</taxon>
        <taxon>Pseudomonadota</taxon>
        <taxon>Alphaproteobacteria</taxon>
        <taxon>Sphingomonadales</taxon>
        <taxon>Sphingomonadaceae</taxon>
        <taxon>Sphingomonas</taxon>
    </lineage>
</organism>
<gene>
    <name evidence="9" type="primary">sppA</name>
    <name evidence="9" type="ORF">HZF05_21265</name>
</gene>
<keyword evidence="6" id="KW-0472">Membrane</keyword>
<dbReference type="GO" id="GO:0016020">
    <property type="term" value="C:membrane"/>
    <property type="evidence" value="ECO:0007669"/>
    <property type="project" value="UniProtKB-SubCell"/>
</dbReference>
<dbReference type="CDD" id="cd07018">
    <property type="entry name" value="S49_SppA_67K_type"/>
    <property type="match status" value="1"/>
</dbReference>
<name>A0A838LC71_9SPHN</name>
<evidence type="ECO:0000313" key="9">
    <source>
        <dbReference type="EMBL" id="MBA2936617.1"/>
    </source>
</evidence>
<evidence type="ECO:0000313" key="10">
    <source>
        <dbReference type="Proteomes" id="UP000570166"/>
    </source>
</evidence>